<keyword evidence="1" id="KW-0238">DNA-binding</keyword>
<dbReference type="Gene3D" id="1.10.1660.10">
    <property type="match status" value="1"/>
</dbReference>
<dbReference type="PANTHER" id="PTHR30204">
    <property type="entry name" value="REDOX-CYCLING DRUG-SENSING TRANSCRIPTIONAL ACTIVATOR SOXR"/>
    <property type="match status" value="1"/>
</dbReference>
<comment type="caution">
    <text evidence="3">The sequence shown here is derived from an EMBL/GenBank/DDBJ whole genome shotgun (WGS) entry which is preliminary data.</text>
</comment>
<feature type="domain" description="HTH merR-type" evidence="2">
    <location>
        <begin position="1"/>
        <end position="68"/>
    </location>
</feature>
<dbReference type="EMBL" id="QZEY01000008">
    <property type="protein sequence ID" value="RJL30998.1"/>
    <property type="molecule type" value="Genomic_DNA"/>
</dbReference>
<dbReference type="PRINTS" id="PR00040">
    <property type="entry name" value="HTHMERR"/>
</dbReference>
<evidence type="ECO:0000313" key="3">
    <source>
        <dbReference type="EMBL" id="RJL30998.1"/>
    </source>
</evidence>
<reference evidence="3 4" key="1">
    <citation type="submission" date="2018-09" db="EMBL/GenBank/DDBJ databases">
        <title>YIM 75507 draft genome.</title>
        <authorList>
            <person name="Tang S."/>
            <person name="Feng Y."/>
        </authorList>
    </citation>
    <scope>NUCLEOTIDE SEQUENCE [LARGE SCALE GENOMIC DNA]</scope>
    <source>
        <strain evidence="3 4">YIM 75507</strain>
    </source>
</reference>
<dbReference type="PANTHER" id="PTHR30204:SF93">
    <property type="entry name" value="HTH MERR-TYPE DOMAIN-CONTAINING PROTEIN"/>
    <property type="match status" value="1"/>
</dbReference>
<keyword evidence="4" id="KW-1185">Reference proteome</keyword>
<dbReference type="AlphaFoldDB" id="A0A3A4B9X5"/>
<dbReference type="InterPro" id="IPR047057">
    <property type="entry name" value="MerR_fam"/>
</dbReference>
<dbReference type="RefSeq" id="WP_119928419.1">
    <property type="nucleotide sequence ID" value="NZ_QZEY01000008.1"/>
</dbReference>
<gene>
    <name evidence="3" type="ORF">D5H75_22215</name>
</gene>
<dbReference type="InterPro" id="IPR000551">
    <property type="entry name" value="MerR-type_HTH_dom"/>
</dbReference>
<name>A0A3A4B9X5_9ACTN</name>
<evidence type="ECO:0000313" key="4">
    <source>
        <dbReference type="Proteomes" id="UP000265768"/>
    </source>
</evidence>
<evidence type="ECO:0000256" key="1">
    <source>
        <dbReference type="ARBA" id="ARBA00023125"/>
    </source>
</evidence>
<dbReference type="GO" id="GO:0003700">
    <property type="term" value="F:DNA-binding transcription factor activity"/>
    <property type="evidence" value="ECO:0007669"/>
    <property type="project" value="InterPro"/>
</dbReference>
<dbReference type="SUPFAM" id="SSF46955">
    <property type="entry name" value="Putative DNA-binding domain"/>
    <property type="match status" value="1"/>
</dbReference>
<dbReference type="Proteomes" id="UP000265768">
    <property type="component" value="Unassembled WGS sequence"/>
</dbReference>
<organism evidence="3 4">
    <name type="scientific">Bailinhaonella thermotolerans</name>
    <dbReference type="NCBI Taxonomy" id="1070861"/>
    <lineage>
        <taxon>Bacteria</taxon>
        <taxon>Bacillati</taxon>
        <taxon>Actinomycetota</taxon>
        <taxon>Actinomycetes</taxon>
        <taxon>Streptosporangiales</taxon>
        <taxon>Streptosporangiaceae</taxon>
        <taxon>Bailinhaonella</taxon>
    </lineage>
</organism>
<protein>
    <submittedName>
        <fullName evidence="3">MerR family transcriptional regulator</fullName>
    </submittedName>
</protein>
<dbReference type="GO" id="GO:0003677">
    <property type="term" value="F:DNA binding"/>
    <property type="evidence" value="ECO:0007669"/>
    <property type="project" value="UniProtKB-KW"/>
</dbReference>
<accession>A0A3A4B9X5</accession>
<proteinExistence type="predicted"/>
<dbReference type="InterPro" id="IPR009061">
    <property type="entry name" value="DNA-bd_dom_put_sf"/>
</dbReference>
<dbReference type="Pfam" id="PF13411">
    <property type="entry name" value="MerR_1"/>
    <property type="match status" value="1"/>
</dbReference>
<dbReference type="PROSITE" id="PS50937">
    <property type="entry name" value="HTH_MERR_2"/>
    <property type="match status" value="1"/>
</dbReference>
<sequence length="117" mass="12874">MKIGDLARETGVNPRLLRYYEEQELLVPERTASGHRRYGPDAVVTVRNIRTLLAAGVPTRLIRDILPCVHGEVPDIDACVSDHLRVLLGTLDTQIADLQRTRSALANLMTAAHLPAA</sequence>
<dbReference type="SMART" id="SM00422">
    <property type="entry name" value="HTH_MERR"/>
    <property type="match status" value="1"/>
</dbReference>
<evidence type="ECO:0000259" key="2">
    <source>
        <dbReference type="PROSITE" id="PS50937"/>
    </source>
</evidence>
<dbReference type="OrthoDB" id="5296483at2"/>